<dbReference type="PANTHER" id="PTHR23333:SF20">
    <property type="entry name" value="NSFL1 COFACTOR P47"/>
    <property type="match status" value="1"/>
</dbReference>
<dbReference type="InterPro" id="IPR012989">
    <property type="entry name" value="SEP_domain"/>
</dbReference>
<sequence>MSGNIRTLDSLRGNDSGGEDSDDERKPESFFVGGGRDSGQQVMGPGGGEEDEAARIMHAARRAGAEVVGDEGPARRSPASFNATGYRLGGHGLPSQPLGQSSSSINESEQPFVSLNLWTNGFSIDDGPLRSFEEPQNRQFMTEMMQGKVPAELAVKYGPNLDLRMKQKGTEYVPPKAKPFSGQGHVIGGGVHFEENINAGAPLGREEKIELEREAEANIRLNESEPVTRIMIRFPDNERIATRFNHTHRVEDIRNFIVTANPNYAYRPFQFTGGFPIKPIEDEKSTLKEAGLINAMVTVKFI</sequence>
<dbReference type="Gene3D" id="3.30.420.210">
    <property type="entry name" value="SEP domain"/>
    <property type="match status" value="1"/>
</dbReference>
<organism evidence="4 5">
    <name type="scientific">Steinernema carpocapsae</name>
    <name type="common">Entomopathogenic nematode</name>
    <dbReference type="NCBI Taxonomy" id="34508"/>
    <lineage>
        <taxon>Eukaryota</taxon>
        <taxon>Metazoa</taxon>
        <taxon>Ecdysozoa</taxon>
        <taxon>Nematoda</taxon>
        <taxon>Chromadorea</taxon>
        <taxon>Rhabditida</taxon>
        <taxon>Tylenchina</taxon>
        <taxon>Panagrolaimomorpha</taxon>
        <taxon>Strongyloidoidea</taxon>
        <taxon>Steinernematidae</taxon>
        <taxon>Steinernema</taxon>
    </lineage>
</organism>
<proteinExistence type="predicted"/>
<dbReference type="PROSITE" id="PS50033">
    <property type="entry name" value="UBX"/>
    <property type="match status" value="1"/>
</dbReference>
<name>A0A4U8UWV0_STECR</name>
<dbReference type="Pfam" id="PF08059">
    <property type="entry name" value="SEP"/>
    <property type="match status" value="1"/>
</dbReference>
<dbReference type="SMART" id="SM00166">
    <property type="entry name" value="UBX"/>
    <property type="match status" value="1"/>
</dbReference>
<evidence type="ECO:0000313" key="4">
    <source>
        <dbReference type="EMBL" id="TMS37524.1"/>
    </source>
</evidence>
<dbReference type="GO" id="GO:0005829">
    <property type="term" value="C:cytosol"/>
    <property type="evidence" value="ECO:0007669"/>
    <property type="project" value="TreeGrafter"/>
</dbReference>
<dbReference type="SUPFAM" id="SSF54236">
    <property type="entry name" value="Ubiquitin-like"/>
    <property type="match status" value="1"/>
</dbReference>
<dbReference type="STRING" id="34508.A0A4U8UWV0"/>
<dbReference type="GO" id="GO:0061025">
    <property type="term" value="P:membrane fusion"/>
    <property type="evidence" value="ECO:0007669"/>
    <property type="project" value="TreeGrafter"/>
</dbReference>
<reference evidence="4 5" key="1">
    <citation type="journal article" date="2015" name="Genome Biol.">
        <title>Comparative genomics of Steinernema reveals deeply conserved gene regulatory networks.</title>
        <authorList>
            <person name="Dillman A.R."/>
            <person name="Macchietto M."/>
            <person name="Porter C.F."/>
            <person name="Rogers A."/>
            <person name="Williams B."/>
            <person name="Antoshechkin I."/>
            <person name="Lee M.M."/>
            <person name="Goodwin Z."/>
            <person name="Lu X."/>
            <person name="Lewis E.E."/>
            <person name="Goodrich-Blair H."/>
            <person name="Stock S.P."/>
            <person name="Adams B.J."/>
            <person name="Sternberg P.W."/>
            <person name="Mortazavi A."/>
        </authorList>
    </citation>
    <scope>NUCLEOTIDE SEQUENCE [LARGE SCALE GENOMIC DNA]</scope>
    <source>
        <strain evidence="4 5">ALL</strain>
    </source>
</reference>
<dbReference type="EMBL" id="AZBU02000001">
    <property type="protein sequence ID" value="TMS37524.1"/>
    <property type="molecule type" value="Genomic_DNA"/>
</dbReference>
<feature type="region of interest" description="Disordered" evidence="1">
    <location>
        <begin position="1"/>
        <end position="53"/>
    </location>
</feature>
<evidence type="ECO:0008006" key="6">
    <source>
        <dbReference type="Google" id="ProtNLM"/>
    </source>
</evidence>
<feature type="domain" description="UBX" evidence="2">
    <location>
        <begin position="223"/>
        <end position="300"/>
    </location>
</feature>
<comment type="caution">
    <text evidence="4">The sequence shown here is derived from an EMBL/GenBank/DDBJ whole genome shotgun (WGS) entry which is preliminary data.</text>
</comment>
<dbReference type="CDD" id="cd01770">
    <property type="entry name" value="UBX_UBXN2"/>
    <property type="match status" value="1"/>
</dbReference>
<dbReference type="InterPro" id="IPR001012">
    <property type="entry name" value="UBX_dom"/>
</dbReference>
<dbReference type="Gene3D" id="3.10.20.90">
    <property type="entry name" value="Phosphatidylinositol 3-kinase Catalytic Subunit, Chain A, domain 1"/>
    <property type="match status" value="1"/>
</dbReference>
<dbReference type="PROSITE" id="PS51399">
    <property type="entry name" value="SEP"/>
    <property type="match status" value="1"/>
</dbReference>
<reference evidence="4 5" key="2">
    <citation type="journal article" date="2019" name="G3 (Bethesda)">
        <title>Hybrid Assembly of the Genome of the Entomopathogenic Nematode Steinernema carpocapsae Identifies the X-Chromosome.</title>
        <authorList>
            <person name="Serra L."/>
            <person name="Macchietto M."/>
            <person name="Macias-Munoz A."/>
            <person name="McGill C.J."/>
            <person name="Rodriguez I.M."/>
            <person name="Rodriguez B."/>
            <person name="Murad R."/>
            <person name="Mortazavi A."/>
        </authorList>
    </citation>
    <scope>NUCLEOTIDE SEQUENCE [LARGE SCALE GENOMIC DNA]</scope>
    <source>
        <strain evidence="4 5">ALL</strain>
    </source>
</reference>
<evidence type="ECO:0000259" key="3">
    <source>
        <dbReference type="PROSITE" id="PS51399"/>
    </source>
</evidence>
<dbReference type="AlphaFoldDB" id="A0A4U8UWV0"/>
<accession>A0A4U8UWV0</accession>
<dbReference type="InterPro" id="IPR029071">
    <property type="entry name" value="Ubiquitin-like_domsf"/>
</dbReference>
<evidence type="ECO:0000259" key="2">
    <source>
        <dbReference type="PROSITE" id="PS50033"/>
    </source>
</evidence>
<gene>
    <name evidence="4" type="ORF">L596_004437</name>
</gene>
<evidence type="ECO:0000313" key="5">
    <source>
        <dbReference type="Proteomes" id="UP000298663"/>
    </source>
</evidence>
<evidence type="ECO:0000256" key="1">
    <source>
        <dbReference type="SAM" id="MobiDB-lite"/>
    </source>
</evidence>
<dbReference type="GO" id="GO:0005634">
    <property type="term" value="C:nucleus"/>
    <property type="evidence" value="ECO:0007669"/>
    <property type="project" value="TreeGrafter"/>
</dbReference>
<dbReference type="GO" id="GO:0007030">
    <property type="term" value="P:Golgi organization"/>
    <property type="evidence" value="ECO:0007669"/>
    <property type="project" value="TreeGrafter"/>
</dbReference>
<dbReference type="OrthoDB" id="274641at2759"/>
<dbReference type="SUPFAM" id="SSF102848">
    <property type="entry name" value="NSFL1 (p97 ATPase) cofactor p47, SEP domain"/>
    <property type="match status" value="1"/>
</dbReference>
<protein>
    <recommendedName>
        <fullName evidence="6">UBX domain-containing protein</fullName>
    </recommendedName>
</protein>
<dbReference type="InterPro" id="IPR036241">
    <property type="entry name" value="NSFL1C_SEP_dom_sf"/>
</dbReference>
<dbReference type="SMART" id="SM00553">
    <property type="entry name" value="SEP"/>
    <property type="match status" value="1"/>
</dbReference>
<dbReference type="GO" id="GO:0000045">
    <property type="term" value="P:autophagosome assembly"/>
    <property type="evidence" value="ECO:0007669"/>
    <property type="project" value="TreeGrafter"/>
</dbReference>
<dbReference type="Proteomes" id="UP000298663">
    <property type="component" value="Unassembled WGS sequence"/>
</dbReference>
<feature type="domain" description="SEP" evidence="3">
    <location>
        <begin position="110"/>
        <end position="173"/>
    </location>
</feature>
<dbReference type="Pfam" id="PF00789">
    <property type="entry name" value="UBX"/>
    <property type="match status" value="1"/>
</dbReference>
<dbReference type="GO" id="GO:0031468">
    <property type="term" value="P:nuclear membrane reassembly"/>
    <property type="evidence" value="ECO:0007669"/>
    <property type="project" value="TreeGrafter"/>
</dbReference>
<dbReference type="PANTHER" id="PTHR23333">
    <property type="entry name" value="UBX DOMAIN CONTAINING PROTEIN"/>
    <property type="match status" value="1"/>
</dbReference>
<dbReference type="GO" id="GO:0043130">
    <property type="term" value="F:ubiquitin binding"/>
    <property type="evidence" value="ECO:0007669"/>
    <property type="project" value="TreeGrafter"/>
</dbReference>
<keyword evidence="5" id="KW-1185">Reference proteome</keyword>
<dbReference type="GO" id="GO:0043161">
    <property type="term" value="P:proteasome-mediated ubiquitin-dependent protein catabolic process"/>
    <property type="evidence" value="ECO:0007669"/>
    <property type="project" value="TreeGrafter"/>
</dbReference>